<organism evidence="2">
    <name type="scientific">marine metagenome</name>
    <dbReference type="NCBI Taxonomy" id="408172"/>
    <lineage>
        <taxon>unclassified sequences</taxon>
        <taxon>metagenomes</taxon>
        <taxon>ecological metagenomes</taxon>
    </lineage>
</organism>
<accession>A0A382W2C6</accession>
<name>A0A382W2C6_9ZZZZ</name>
<protein>
    <submittedName>
        <fullName evidence="2">Uncharacterized protein</fullName>
    </submittedName>
</protein>
<feature type="non-terminal residue" evidence="2">
    <location>
        <position position="1"/>
    </location>
</feature>
<reference evidence="2" key="1">
    <citation type="submission" date="2018-05" db="EMBL/GenBank/DDBJ databases">
        <authorList>
            <person name="Lanie J.A."/>
            <person name="Ng W.-L."/>
            <person name="Kazmierczak K.M."/>
            <person name="Andrzejewski T.M."/>
            <person name="Davidsen T.M."/>
            <person name="Wayne K.J."/>
            <person name="Tettelin H."/>
            <person name="Glass J.I."/>
            <person name="Rusch D."/>
            <person name="Podicherti R."/>
            <person name="Tsui H.-C.T."/>
            <person name="Winkler M.E."/>
        </authorList>
    </citation>
    <scope>NUCLEOTIDE SEQUENCE</scope>
</reference>
<feature type="non-terminal residue" evidence="2">
    <location>
        <position position="43"/>
    </location>
</feature>
<feature type="region of interest" description="Disordered" evidence="1">
    <location>
        <begin position="1"/>
        <end position="43"/>
    </location>
</feature>
<evidence type="ECO:0000256" key="1">
    <source>
        <dbReference type="SAM" id="MobiDB-lite"/>
    </source>
</evidence>
<evidence type="ECO:0000313" key="2">
    <source>
        <dbReference type="EMBL" id="SVD52889.1"/>
    </source>
</evidence>
<feature type="compositionally biased region" description="Polar residues" evidence="1">
    <location>
        <begin position="15"/>
        <end position="27"/>
    </location>
</feature>
<proteinExistence type="predicted"/>
<sequence length="43" mass="4649">VDERLRNIDPENFDASASQFMSMSAGTASDIEHPVTGADSEHL</sequence>
<dbReference type="AlphaFoldDB" id="A0A382W2C6"/>
<dbReference type="EMBL" id="UINC01156462">
    <property type="protein sequence ID" value="SVD52889.1"/>
    <property type="molecule type" value="Genomic_DNA"/>
</dbReference>
<gene>
    <name evidence="2" type="ORF">METZ01_LOCUS405743</name>
</gene>